<proteinExistence type="evidence at transcript level"/>
<accession>B5B3S9</accession>
<dbReference type="InterPro" id="IPR006207">
    <property type="entry name" value="Cys_knot_C"/>
</dbReference>
<dbReference type="GO" id="GO:0038098">
    <property type="term" value="P:sequestering of BMP from receptor via BMP binding"/>
    <property type="evidence" value="ECO:0007669"/>
    <property type="project" value="TreeGrafter"/>
</dbReference>
<evidence type="ECO:0000313" key="8">
    <source>
        <dbReference type="EMBL" id="ACG70191.1"/>
    </source>
</evidence>
<keyword evidence="9" id="KW-1185">Reference proteome</keyword>
<keyword evidence="2" id="KW-0964">Secreted</keyword>
<evidence type="ECO:0000313" key="10">
    <source>
        <dbReference type="RefSeq" id="NP_001158417.1"/>
    </source>
</evidence>
<dbReference type="Pfam" id="PF03045">
    <property type="entry name" value="DAN"/>
    <property type="match status" value="1"/>
</dbReference>
<dbReference type="InterPro" id="IPR004133">
    <property type="entry name" value="DAN_dom"/>
</dbReference>
<protein>
    <submittedName>
        <fullName evidence="8">DAN protein</fullName>
    </submittedName>
    <submittedName>
        <fullName evidence="10">Neuroblastoma, suppression of tumorigenicity 1 precursor</fullName>
    </submittedName>
</protein>
<evidence type="ECO:0000313" key="9">
    <source>
        <dbReference type="Proteomes" id="UP000694865"/>
    </source>
</evidence>
<dbReference type="GO" id="GO:0009887">
    <property type="term" value="P:animal organ morphogenesis"/>
    <property type="evidence" value="ECO:0007669"/>
    <property type="project" value="TreeGrafter"/>
</dbReference>
<dbReference type="SMART" id="SM00041">
    <property type="entry name" value="CT"/>
    <property type="match status" value="1"/>
</dbReference>
<comment type="caution">
    <text evidence="5">Lacks conserved residue(s) required for the propagation of feature annotation.</text>
</comment>
<evidence type="ECO:0000259" key="7">
    <source>
        <dbReference type="PROSITE" id="PS01225"/>
    </source>
</evidence>
<dbReference type="Gene3D" id="2.10.90.10">
    <property type="entry name" value="Cystine-knot cytokines"/>
    <property type="match status" value="1"/>
</dbReference>
<organism evidence="8">
    <name type="scientific">Saccoglossus kowalevskii</name>
    <name type="common">Acorn worm</name>
    <dbReference type="NCBI Taxonomy" id="10224"/>
    <lineage>
        <taxon>Eukaryota</taxon>
        <taxon>Metazoa</taxon>
        <taxon>Hemichordata</taxon>
        <taxon>Enteropneusta</taxon>
        <taxon>Harrimaniidae</taxon>
        <taxon>Saccoglossus</taxon>
    </lineage>
</organism>
<evidence type="ECO:0000256" key="6">
    <source>
        <dbReference type="SAM" id="SignalP"/>
    </source>
</evidence>
<dbReference type="GO" id="GO:0048018">
    <property type="term" value="F:receptor ligand activity"/>
    <property type="evidence" value="ECO:0007669"/>
    <property type="project" value="TreeGrafter"/>
</dbReference>
<dbReference type="PANTHER" id="PTHR15283">
    <property type="entry name" value="GREMLIN 1"/>
    <property type="match status" value="1"/>
</dbReference>
<gene>
    <name evidence="10" type="primary">NBL1</name>
    <name evidence="10" type="synonym">DAN</name>
</gene>
<evidence type="ECO:0000256" key="4">
    <source>
        <dbReference type="ARBA" id="ARBA00023157"/>
    </source>
</evidence>
<dbReference type="EMBL" id="EU908784">
    <property type="protein sequence ID" value="ACG70191.1"/>
    <property type="molecule type" value="mRNA"/>
</dbReference>
<dbReference type="OrthoDB" id="8196271at2759"/>
<reference evidence="10" key="2">
    <citation type="submission" date="2025-05" db="UniProtKB">
        <authorList>
            <consortium name="RefSeq"/>
        </authorList>
    </citation>
    <scope>IDENTIFICATION</scope>
</reference>
<name>B5B3S9_SACKO</name>
<keyword evidence="3 6" id="KW-0732">Signal</keyword>
<dbReference type="PROSITE" id="PS01225">
    <property type="entry name" value="CTCK_2"/>
    <property type="match status" value="1"/>
</dbReference>
<dbReference type="InterPro" id="IPR029034">
    <property type="entry name" value="Cystine-knot_cytokine"/>
</dbReference>
<keyword evidence="4" id="KW-1015">Disulfide bond</keyword>
<dbReference type="Proteomes" id="UP000694865">
    <property type="component" value="Unplaced"/>
</dbReference>
<evidence type="ECO:0000256" key="2">
    <source>
        <dbReference type="ARBA" id="ARBA00022525"/>
    </source>
</evidence>
<reference evidence="8" key="1">
    <citation type="submission" date="2008-07" db="EMBL/GenBank/DDBJ databases">
        <title>cDNA Sequences for Transcription Factors and Signaling Proteins of the Hemichordate Saccoglossus kowalevskii: Efficacy of the Expressed Sequence Tag (EST) Approach for Evolutionary and Developmental Studies of a New Organism.</title>
        <authorList>
            <person name="Freeman R.M.Jr."/>
            <person name="Wu M."/>
            <person name="Cordonnier-Pratt M.-M."/>
            <person name="Pratt L.H."/>
            <person name="Gruber C.E."/>
            <person name="Smith M."/>
            <person name="Lander E.S."/>
            <person name="Stange-Thomann N."/>
            <person name="Lowe C.J."/>
            <person name="Gehart J."/>
            <person name="Kirschner M."/>
        </authorList>
    </citation>
    <scope>NUCLEOTIDE SEQUENCE</scope>
</reference>
<evidence type="ECO:0000256" key="1">
    <source>
        <dbReference type="ARBA" id="ARBA00004613"/>
    </source>
</evidence>
<dbReference type="PANTHER" id="PTHR15283:SF5">
    <property type="entry name" value="NEUROBLASTOMA SUPPRESSOR OF TUMORIGENICITY 1"/>
    <property type="match status" value="1"/>
</dbReference>
<evidence type="ECO:0000256" key="3">
    <source>
        <dbReference type="ARBA" id="ARBA00022729"/>
    </source>
</evidence>
<dbReference type="GO" id="GO:0005615">
    <property type="term" value="C:extracellular space"/>
    <property type="evidence" value="ECO:0007669"/>
    <property type="project" value="TreeGrafter"/>
</dbReference>
<dbReference type="CTD" id="4681"/>
<dbReference type="RefSeq" id="NP_001158417.1">
    <property type="nucleotide sequence ID" value="NM_001164945.1"/>
</dbReference>
<feature type="signal peptide" evidence="6 10">
    <location>
        <begin position="1"/>
        <end position="19"/>
    </location>
</feature>
<comment type="subcellular location">
    <subcellularLocation>
        <location evidence="1">Secreted</location>
    </subcellularLocation>
</comment>
<dbReference type="GeneID" id="100303545"/>
<dbReference type="GO" id="GO:0036122">
    <property type="term" value="F:BMP binding"/>
    <property type="evidence" value="ECO:0007669"/>
    <property type="project" value="TreeGrafter"/>
</dbReference>
<sequence>MVQLYLLLNLVAMVTVSTSVHNTHHVNTIALFPERTAWCEAQEIEQIIGHDQCTSKPISNRVCVGQCFSYRIPRTVPPTPNKEDLHYCDCCRPSVVTWEKITLDCNSDEMPQVDKMVEMIQECTCKACHAEPRNSKPIEI</sequence>
<dbReference type="AlphaFoldDB" id="B5B3S9"/>
<feature type="domain" description="CTCK" evidence="7">
    <location>
        <begin position="39"/>
        <end position="129"/>
    </location>
</feature>
<feature type="chain" id="PRO_5002828629" evidence="6 10">
    <location>
        <begin position="20"/>
        <end position="140"/>
    </location>
</feature>
<dbReference type="KEGG" id="sko:100303545"/>
<evidence type="ECO:0000256" key="5">
    <source>
        <dbReference type="PROSITE-ProRule" id="PRU00039"/>
    </source>
</evidence>